<dbReference type="AlphaFoldDB" id="A0AAU9RX08"/>
<feature type="compositionally biased region" description="Polar residues" evidence="3">
    <location>
        <begin position="345"/>
        <end position="362"/>
    </location>
</feature>
<dbReference type="EMBL" id="OU466859">
    <property type="protein sequence ID" value="CAH2052984.1"/>
    <property type="molecule type" value="Genomic_DNA"/>
</dbReference>
<keyword evidence="5" id="KW-1185">Reference proteome</keyword>
<evidence type="ECO:0000256" key="3">
    <source>
        <dbReference type="SAM" id="MobiDB-lite"/>
    </source>
</evidence>
<feature type="region of interest" description="Disordered" evidence="3">
    <location>
        <begin position="337"/>
        <end position="362"/>
    </location>
</feature>
<evidence type="ECO:0000256" key="1">
    <source>
        <dbReference type="ARBA" id="ARBA00004123"/>
    </source>
</evidence>
<evidence type="ECO:0000313" key="5">
    <source>
        <dbReference type="Proteomes" id="UP000836841"/>
    </source>
</evidence>
<organism evidence="4 5">
    <name type="scientific">Thlaspi arvense</name>
    <name type="common">Field penny-cress</name>
    <dbReference type="NCBI Taxonomy" id="13288"/>
    <lineage>
        <taxon>Eukaryota</taxon>
        <taxon>Viridiplantae</taxon>
        <taxon>Streptophyta</taxon>
        <taxon>Embryophyta</taxon>
        <taxon>Tracheophyta</taxon>
        <taxon>Spermatophyta</taxon>
        <taxon>Magnoliopsida</taxon>
        <taxon>eudicotyledons</taxon>
        <taxon>Gunneridae</taxon>
        <taxon>Pentapetalae</taxon>
        <taxon>rosids</taxon>
        <taxon>malvids</taxon>
        <taxon>Brassicales</taxon>
        <taxon>Brassicaceae</taxon>
        <taxon>Thlaspideae</taxon>
        <taxon>Thlaspi</taxon>
    </lineage>
</organism>
<sequence length="362" mass="41907">MKSTRMRNCKRPRVNHEREFYQTPTNCWPEEKIQRVWEFVKKLKTTSDGQRIFHQCVVAMKSYLSGSLTYMDAKQRVFSILRNGESLLEEFHQLLSDLASLESNSTKENAKSDVVRTVEFLNKVEALGEGVYKAFIGALAFPGDIDALVEQLEDILGDDASLKEEFKTFLIDSRLLKKPKRDSEAAATPVTEDDDWSRDKITEGCRHVTPSYWIRPDAEEGSSSDEVLNGRYFSVGQYDPEKVTKKKITRPRSHVEINKEDDKLLEEDRLLETLTKVIKFGKNDLCNKETCEMPPVGFEEFIQWFSKGRKVPEMLKTDPRRGLQDILPRLESMEKKMRNAKDSKMQSTYNRVNSTKRINVNK</sequence>
<dbReference type="GO" id="GO:0006355">
    <property type="term" value="P:regulation of DNA-templated transcription"/>
    <property type="evidence" value="ECO:0007669"/>
    <property type="project" value="InterPro"/>
</dbReference>
<reference evidence="4 5" key="1">
    <citation type="submission" date="2022-03" db="EMBL/GenBank/DDBJ databases">
        <authorList>
            <person name="Nunn A."/>
            <person name="Chopra R."/>
            <person name="Nunn A."/>
            <person name="Contreras Garrido A."/>
        </authorList>
    </citation>
    <scope>NUCLEOTIDE SEQUENCE [LARGE SCALE GENOMIC DNA]</scope>
</reference>
<dbReference type="SUPFAM" id="SSF47762">
    <property type="entry name" value="PAH2 domain"/>
    <property type="match status" value="1"/>
</dbReference>
<name>A0AAU9RX08_THLAR</name>
<evidence type="ECO:0000313" key="4">
    <source>
        <dbReference type="EMBL" id="CAH2052984.1"/>
    </source>
</evidence>
<evidence type="ECO:0000256" key="2">
    <source>
        <dbReference type="ARBA" id="ARBA00023242"/>
    </source>
</evidence>
<dbReference type="Proteomes" id="UP000836841">
    <property type="component" value="Chromosome 3"/>
</dbReference>
<gene>
    <name evidence="4" type="ORF">TAV2_LOCUS10641</name>
</gene>
<dbReference type="GO" id="GO:0005634">
    <property type="term" value="C:nucleus"/>
    <property type="evidence" value="ECO:0007669"/>
    <property type="project" value="UniProtKB-SubCell"/>
</dbReference>
<accession>A0AAU9RX08</accession>
<protein>
    <submittedName>
        <fullName evidence="4">Uncharacterized protein</fullName>
    </submittedName>
</protein>
<keyword evidence="2" id="KW-0539">Nucleus</keyword>
<comment type="subcellular location">
    <subcellularLocation>
        <location evidence="1">Nucleus</location>
    </subcellularLocation>
</comment>
<proteinExistence type="predicted"/>
<dbReference type="InterPro" id="IPR036600">
    <property type="entry name" value="PAH_sf"/>
</dbReference>